<name>E9HMN1_DAPPU</name>
<protein>
    <submittedName>
        <fullName evidence="2">Uncharacterized protein</fullName>
    </submittedName>
</protein>
<dbReference type="Proteomes" id="UP000000305">
    <property type="component" value="Unassembled WGS sequence"/>
</dbReference>
<dbReference type="EMBL" id="GL732688">
    <property type="protein sequence ID" value="EFX66998.1"/>
    <property type="molecule type" value="Genomic_DNA"/>
</dbReference>
<feature type="compositionally biased region" description="Acidic residues" evidence="1">
    <location>
        <begin position="114"/>
        <end position="124"/>
    </location>
</feature>
<dbReference type="KEGG" id="dpx:DAPPUDRAFT_331495"/>
<organism evidence="2 3">
    <name type="scientific">Daphnia pulex</name>
    <name type="common">Water flea</name>
    <dbReference type="NCBI Taxonomy" id="6669"/>
    <lineage>
        <taxon>Eukaryota</taxon>
        <taxon>Metazoa</taxon>
        <taxon>Ecdysozoa</taxon>
        <taxon>Arthropoda</taxon>
        <taxon>Crustacea</taxon>
        <taxon>Branchiopoda</taxon>
        <taxon>Diplostraca</taxon>
        <taxon>Cladocera</taxon>
        <taxon>Anomopoda</taxon>
        <taxon>Daphniidae</taxon>
        <taxon>Daphnia</taxon>
    </lineage>
</organism>
<gene>
    <name evidence="2" type="ORF">DAPPUDRAFT_331495</name>
</gene>
<feature type="region of interest" description="Disordered" evidence="1">
    <location>
        <begin position="114"/>
        <end position="146"/>
    </location>
</feature>
<proteinExistence type="predicted"/>
<evidence type="ECO:0000256" key="1">
    <source>
        <dbReference type="SAM" id="MobiDB-lite"/>
    </source>
</evidence>
<sequence>MHFFSVLRDQECEGKKGFHLDCLLFKVRGERDKASEEHGFDANSLNPGKYWQHINDEINAAFLNLNQQINNPHPQLDELLPVLVPDQVEARRSARTPLYSNKYMHCKMGLLEGNETDSSIDQEPLEGATSTSSDWTPGSASPPNEEFDIAMAALKLTLQRSRSIKDLSA</sequence>
<accession>E9HMN1</accession>
<feature type="compositionally biased region" description="Polar residues" evidence="1">
    <location>
        <begin position="128"/>
        <end position="142"/>
    </location>
</feature>
<evidence type="ECO:0000313" key="3">
    <source>
        <dbReference type="Proteomes" id="UP000000305"/>
    </source>
</evidence>
<reference evidence="2 3" key="1">
    <citation type="journal article" date="2011" name="Science">
        <title>The ecoresponsive genome of Daphnia pulex.</title>
        <authorList>
            <person name="Colbourne J.K."/>
            <person name="Pfrender M.E."/>
            <person name="Gilbert D."/>
            <person name="Thomas W.K."/>
            <person name="Tucker A."/>
            <person name="Oakley T.H."/>
            <person name="Tokishita S."/>
            <person name="Aerts A."/>
            <person name="Arnold G.J."/>
            <person name="Basu M.K."/>
            <person name="Bauer D.J."/>
            <person name="Caceres C.E."/>
            <person name="Carmel L."/>
            <person name="Casola C."/>
            <person name="Choi J.H."/>
            <person name="Detter J.C."/>
            <person name="Dong Q."/>
            <person name="Dusheyko S."/>
            <person name="Eads B.D."/>
            <person name="Frohlich T."/>
            <person name="Geiler-Samerotte K.A."/>
            <person name="Gerlach D."/>
            <person name="Hatcher P."/>
            <person name="Jogdeo S."/>
            <person name="Krijgsveld J."/>
            <person name="Kriventseva E.V."/>
            <person name="Kultz D."/>
            <person name="Laforsch C."/>
            <person name="Lindquist E."/>
            <person name="Lopez J."/>
            <person name="Manak J.R."/>
            <person name="Muller J."/>
            <person name="Pangilinan J."/>
            <person name="Patwardhan R.P."/>
            <person name="Pitluck S."/>
            <person name="Pritham E.J."/>
            <person name="Rechtsteiner A."/>
            <person name="Rho M."/>
            <person name="Rogozin I.B."/>
            <person name="Sakarya O."/>
            <person name="Salamov A."/>
            <person name="Schaack S."/>
            <person name="Shapiro H."/>
            <person name="Shiga Y."/>
            <person name="Skalitzky C."/>
            <person name="Smith Z."/>
            <person name="Souvorov A."/>
            <person name="Sung W."/>
            <person name="Tang Z."/>
            <person name="Tsuchiya D."/>
            <person name="Tu H."/>
            <person name="Vos H."/>
            <person name="Wang M."/>
            <person name="Wolf Y.I."/>
            <person name="Yamagata H."/>
            <person name="Yamada T."/>
            <person name="Ye Y."/>
            <person name="Shaw J.R."/>
            <person name="Andrews J."/>
            <person name="Crease T.J."/>
            <person name="Tang H."/>
            <person name="Lucas S.M."/>
            <person name="Robertson H.M."/>
            <person name="Bork P."/>
            <person name="Koonin E.V."/>
            <person name="Zdobnov E.M."/>
            <person name="Grigoriev I.V."/>
            <person name="Lynch M."/>
            <person name="Boore J.L."/>
        </authorList>
    </citation>
    <scope>NUCLEOTIDE SEQUENCE [LARGE SCALE GENOMIC DNA]</scope>
</reference>
<evidence type="ECO:0000313" key="2">
    <source>
        <dbReference type="EMBL" id="EFX66998.1"/>
    </source>
</evidence>
<dbReference type="InParanoid" id="E9HMN1"/>
<dbReference type="HOGENOM" id="CLU_1580092_0_0_1"/>
<keyword evidence="3" id="KW-1185">Reference proteome</keyword>
<dbReference type="AlphaFoldDB" id="E9HMN1"/>